<dbReference type="PROSITE" id="PS51462">
    <property type="entry name" value="NUDIX"/>
    <property type="match status" value="1"/>
</dbReference>
<dbReference type="PANTHER" id="PTHR10885:SF0">
    <property type="entry name" value="ISOPENTENYL-DIPHOSPHATE DELTA-ISOMERASE"/>
    <property type="match status" value="1"/>
</dbReference>
<dbReference type="Pfam" id="PF00293">
    <property type="entry name" value="NUDIX"/>
    <property type="match status" value="1"/>
</dbReference>
<dbReference type="InterPro" id="IPR015797">
    <property type="entry name" value="NUDIX_hydrolase-like_dom_sf"/>
</dbReference>
<reference evidence="2 3" key="1">
    <citation type="journal article" date="2016" name="Nat. Commun.">
        <title>Thousands of microbial genomes shed light on interconnected biogeochemical processes in an aquifer system.</title>
        <authorList>
            <person name="Anantharaman K."/>
            <person name="Brown C.T."/>
            <person name="Hug L.A."/>
            <person name="Sharon I."/>
            <person name="Castelle C.J."/>
            <person name="Probst A.J."/>
            <person name="Thomas B.C."/>
            <person name="Singh A."/>
            <person name="Wilkins M.J."/>
            <person name="Karaoz U."/>
            <person name="Brodie E.L."/>
            <person name="Williams K.H."/>
            <person name="Hubbard S.S."/>
            <person name="Banfield J.F."/>
        </authorList>
    </citation>
    <scope>NUCLEOTIDE SEQUENCE [LARGE SCALE GENOMIC DNA]</scope>
</reference>
<accession>A0A1F7YY49</accession>
<feature type="domain" description="Nudix hydrolase" evidence="1">
    <location>
        <begin position="40"/>
        <end position="172"/>
    </location>
</feature>
<evidence type="ECO:0000313" key="2">
    <source>
        <dbReference type="EMBL" id="OGM32286.1"/>
    </source>
</evidence>
<dbReference type="EMBL" id="MGGR01000034">
    <property type="protein sequence ID" value="OGM32286.1"/>
    <property type="molecule type" value="Genomic_DNA"/>
</dbReference>
<dbReference type="GO" id="GO:0003824">
    <property type="term" value="F:catalytic activity"/>
    <property type="evidence" value="ECO:0007669"/>
    <property type="project" value="UniProtKB-ARBA"/>
</dbReference>
<dbReference type="Proteomes" id="UP000177169">
    <property type="component" value="Unassembled WGS sequence"/>
</dbReference>
<dbReference type="AlphaFoldDB" id="A0A1F7YY49"/>
<dbReference type="PANTHER" id="PTHR10885">
    <property type="entry name" value="ISOPENTENYL-DIPHOSPHATE DELTA-ISOMERASE"/>
    <property type="match status" value="1"/>
</dbReference>
<comment type="caution">
    <text evidence="2">The sequence shown here is derived from an EMBL/GenBank/DDBJ whole genome shotgun (WGS) entry which is preliminary data.</text>
</comment>
<dbReference type="CDD" id="cd04692">
    <property type="entry name" value="NUDIX_Hydrolase"/>
    <property type="match status" value="1"/>
</dbReference>
<gene>
    <name evidence="2" type="ORF">A3D01_06515</name>
</gene>
<evidence type="ECO:0000259" key="1">
    <source>
        <dbReference type="PROSITE" id="PS51462"/>
    </source>
</evidence>
<dbReference type="Gene3D" id="3.90.79.10">
    <property type="entry name" value="Nucleoside Triphosphate Pyrophosphohydrolase"/>
    <property type="match status" value="1"/>
</dbReference>
<evidence type="ECO:0000313" key="3">
    <source>
        <dbReference type="Proteomes" id="UP000177169"/>
    </source>
</evidence>
<sequence>MVKHKTKTTDSQSELVTQVDKNNQVIGSISRGEAHEKQGVFYRTIYVLIKNDKGQILCQKRSPTKDLYPDCWDLSVGGHVNFGQSYQATAVRELKEELGLNVSDEDLIIKGEVLVKLPNSGEYFNVFEYNLRPSETISTSEEEINDTRWMTIVDIKRSMQEKRLRWYSRPEQVITALY</sequence>
<protein>
    <recommendedName>
        <fullName evidence="1">Nudix hydrolase domain-containing protein</fullName>
    </recommendedName>
</protein>
<dbReference type="SUPFAM" id="SSF55811">
    <property type="entry name" value="Nudix"/>
    <property type="match status" value="1"/>
</dbReference>
<organism evidence="2 3">
    <name type="scientific">Candidatus Woesebacteria bacterium RIFCSPHIGHO2_02_FULL_39_13</name>
    <dbReference type="NCBI Taxonomy" id="1802505"/>
    <lineage>
        <taxon>Bacteria</taxon>
        <taxon>Candidatus Woeseibacteriota</taxon>
    </lineage>
</organism>
<name>A0A1F7YY49_9BACT</name>
<dbReference type="InterPro" id="IPR000086">
    <property type="entry name" value="NUDIX_hydrolase_dom"/>
</dbReference>
<dbReference type="STRING" id="1802505.A3D01_06515"/>
<proteinExistence type="predicted"/>